<feature type="transmembrane region" description="Helical" evidence="8">
    <location>
        <begin position="270"/>
        <end position="292"/>
    </location>
</feature>
<dbReference type="PANTHER" id="PTHR21716:SF53">
    <property type="entry name" value="PERMEASE PERM-RELATED"/>
    <property type="match status" value="1"/>
</dbReference>
<keyword evidence="6 8" id="KW-1133">Transmembrane helix</keyword>
<dbReference type="AlphaFoldDB" id="A0A1G8QCS6"/>
<dbReference type="Pfam" id="PF01594">
    <property type="entry name" value="AI-2E_transport"/>
    <property type="match status" value="1"/>
</dbReference>
<sequence>MHENSPALLLTLSGAGSALETLIKLGILILIALIIYYLFQIGNKQVDEKKKLRYGIPQLKLTFFVLLGIGVLWWILNNQDLLVPIIVPFVVAGVLAYAFNPLVKKLMTLKLSRTLSTAIIFIGITLAIVGFSLVFFPMIVKEVNSLVAMLPDLSQNWYEKFIAWYEESIGTNPNMPTTFEGVLEYLNIEVEAITDWLFRSSGTLFSKIGSFASSLVHLVTIPVIMFYFMKDGDKIAKGAKKMVLPRWRSWVFPLSEKIDGVLGGFIRGQLLVAFFIGVLSSIALLILGVEYWLILGMLAGIGDLIPYIGPFLGAVPAVFIALTTDPWKALWVIVAFLIIQQLEGNLISPKIVGHSVGLHPALIIFVLLVGGALWGLVGLLVAVPLAGVIKVLLEAILDWFKKHYPAIFEAS</sequence>
<evidence type="ECO:0000256" key="7">
    <source>
        <dbReference type="ARBA" id="ARBA00023136"/>
    </source>
</evidence>
<keyword evidence="7 8" id="KW-0472">Membrane</keyword>
<name>A0A1G8QCS6_9CLOT</name>
<comment type="similarity">
    <text evidence="2">Belongs to the autoinducer-2 exporter (AI-2E) (TC 2.A.86) family.</text>
</comment>
<evidence type="ECO:0000256" key="5">
    <source>
        <dbReference type="ARBA" id="ARBA00022692"/>
    </source>
</evidence>
<evidence type="ECO:0000256" key="3">
    <source>
        <dbReference type="ARBA" id="ARBA00022448"/>
    </source>
</evidence>
<feature type="transmembrane region" description="Helical" evidence="8">
    <location>
        <begin position="329"/>
        <end position="348"/>
    </location>
</feature>
<comment type="subcellular location">
    <subcellularLocation>
        <location evidence="1">Cell membrane</location>
        <topology evidence="1">Multi-pass membrane protein</topology>
    </subcellularLocation>
</comment>
<dbReference type="PANTHER" id="PTHR21716">
    <property type="entry name" value="TRANSMEMBRANE PROTEIN"/>
    <property type="match status" value="1"/>
</dbReference>
<evidence type="ECO:0000313" key="10">
    <source>
        <dbReference type="Proteomes" id="UP000183255"/>
    </source>
</evidence>
<protein>
    <submittedName>
        <fullName evidence="9">Predicted PurR-regulated permease PerM</fullName>
    </submittedName>
</protein>
<gene>
    <name evidence="9" type="ORF">SAMN05421804_106102</name>
</gene>
<evidence type="ECO:0000313" key="9">
    <source>
        <dbReference type="EMBL" id="SDJ02383.1"/>
    </source>
</evidence>
<feature type="transmembrane region" description="Helical" evidence="8">
    <location>
        <begin position="304"/>
        <end position="322"/>
    </location>
</feature>
<dbReference type="RefSeq" id="WP_051651638.1">
    <property type="nucleotide sequence ID" value="NZ_FNDZ01000006.1"/>
</dbReference>
<evidence type="ECO:0000256" key="6">
    <source>
        <dbReference type="ARBA" id="ARBA00022989"/>
    </source>
</evidence>
<keyword evidence="4" id="KW-1003">Cell membrane</keyword>
<reference evidence="9 10" key="1">
    <citation type="submission" date="2016-10" db="EMBL/GenBank/DDBJ databases">
        <authorList>
            <person name="de Groot N.N."/>
        </authorList>
    </citation>
    <scope>NUCLEOTIDE SEQUENCE [LARGE SCALE GENOMIC DNA]</scope>
    <source>
        <strain evidence="9 10">CGMCC 1.5058</strain>
    </source>
</reference>
<feature type="transmembrane region" description="Helical" evidence="8">
    <location>
        <begin position="22"/>
        <end position="39"/>
    </location>
</feature>
<evidence type="ECO:0000256" key="4">
    <source>
        <dbReference type="ARBA" id="ARBA00022475"/>
    </source>
</evidence>
<feature type="transmembrane region" description="Helical" evidence="8">
    <location>
        <begin position="360"/>
        <end position="393"/>
    </location>
</feature>
<feature type="transmembrane region" description="Helical" evidence="8">
    <location>
        <begin position="82"/>
        <end position="103"/>
    </location>
</feature>
<dbReference type="EMBL" id="FNDZ01000006">
    <property type="protein sequence ID" value="SDJ02383.1"/>
    <property type="molecule type" value="Genomic_DNA"/>
</dbReference>
<feature type="transmembrane region" description="Helical" evidence="8">
    <location>
        <begin position="59"/>
        <end position="76"/>
    </location>
</feature>
<evidence type="ECO:0000256" key="8">
    <source>
        <dbReference type="SAM" id="Phobius"/>
    </source>
</evidence>
<dbReference type="Proteomes" id="UP000183255">
    <property type="component" value="Unassembled WGS sequence"/>
</dbReference>
<keyword evidence="3" id="KW-0813">Transport</keyword>
<dbReference type="GO" id="GO:0005886">
    <property type="term" value="C:plasma membrane"/>
    <property type="evidence" value="ECO:0007669"/>
    <property type="project" value="UniProtKB-SubCell"/>
</dbReference>
<evidence type="ECO:0000256" key="1">
    <source>
        <dbReference type="ARBA" id="ARBA00004651"/>
    </source>
</evidence>
<dbReference type="GO" id="GO:0055085">
    <property type="term" value="P:transmembrane transport"/>
    <property type="evidence" value="ECO:0007669"/>
    <property type="project" value="TreeGrafter"/>
</dbReference>
<organism evidence="9 10">
    <name type="scientific">Proteiniclasticum ruminis</name>
    <dbReference type="NCBI Taxonomy" id="398199"/>
    <lineage>
        <taxon>Bacteria</taxon>
        <taxon>Bacillati</taxon>
        <taxon>Bacillota</taxon>
        <taxon>Clostridia</taxon>
        <taxon>Eubacteriales</taxon>
        <taxon>Clostridiaceae</taxon>
        <taxon>Proteiniclasticum</taxon>
    </lineage>
</organism>
<evidence type="ECO:0000256" key="2">
    <source>
        <dbReference type="ARBA" id="ARBA00009773"/>
    </source>
</evidence>
<accession>A0A1G8QCS6</accession>
<feature type="transmembrane region" description="Helical" evidence="8">
    <location>
        <begin position="115"/>
        <end position="140"/>
    </location>
</feature>
<feature type="transmembrane region" description="Helical" evidence="8">
    <location>
        <begin position="208"/>
        <end position="228"/>
    </location>
</feature>
<dbReference type="InterPro" id="IPR002549">
    <property type="entry name" value="AI-2E-like"/>
</dbReference>
<keyword evidence="5 8" id="KW-0812">Transmembrane</keyword>
<proteinExistence type="inferred from homology"/>